<organism evidence="1 2">
    <name type="scientific">Flavobacterium phragmitis</name>
    <dbReference type="NCBI Taxonomy" id="739143"/>
    <lineage>
        <taxon>Bacteria</taxon>
        <taxon>Pseudomonadati</taxon>
        <taxon>Bacteroidota</taxon>
        <taxon>Flavobacteriia</taxon>
        <taxon>Flavobacteriales</taxon>
        <taxon>Flavobacteriaceae</taxon>
        <taxon>Flavobacterium</taxon>
    </lineage>
</organism>
<reference evidence="2" key="1">
    <citation type="submission" date="2016-10" db="EMBL/GenBank/DDBJ databases">
        <authorList>
            <person name="Varghese N."/>
            <person name="Submissions S."/>
        </authorList>
    </citation>
    <scope>NUCLEOTIDE SEQUENCE [LARGE SCALE GENOMIC DNA]</scope>
    <source>
        <strain evidence="2">CGMCC 1.10370</strain>
    </source>
</reference>
<accession>A0A1I1T2T4</accession>
<dbReference type="STRING" id="739143.SAMN05216297_108198"/>
<protein>
    <submittedName>
        <fullName evidence="1">Uncharacterized protein</fullName>
    </submittedName>
</protein>
<proteinExistence type="predicted"/>
<name>A0A1I1T2T4_9FLAO</name>
<sequence length="65" mass="7821">MRLKQLRDFCLFESEMFLLVFIIGKILNSTNSIEQKYIKNFNIKVLLQFFCKKNVNENDKENTNN</sequence>
<dbReference type="AlphaFoldDB" id="A0A1I1T2T4"/>
<gene>
    <name evidence="1" type="ORF">SAMN05216297_108198</name>
</gene>
<keyword evidence="2" id="KW-1185">Reference proteome</keyword>
<evidence type="ECO:0000313" key="2">
    <source>
        <dbReference type="Proteomes" id="UP000199672"/>
    </source>
</evidence>
<evidence type="ECO:0000313" key="1">
    <source>
        <dbReference type="EMBL" id="SFD49600.1"/>
    </source>
</evidence>
<dbReference type="EMBL" id="FOMH01000008">
    <property type="protein sequence ID" value="SFD49600.1"/>
    <property type="molecule type" value="Genomic_DNA"/>
</dbReference>
<dbReference type="Proteomes" id="UP000199672">
    <property type="component" value="Unassembled WGS sequence"/>
</dbReference>